<evidence type="ECO:0000313" key="3">
    <source>
        <dbReference type="Proteomes" id="UP000002943"/>
    </source>
</evidence>
<keyword evidence="1" id="KW-1133">Transmembrane helix</keyword>
<accession>E3BQA9</accession>
<evidence type="ECO:0008006" key="4">
    <source>
        <dbReference type="Google" id="ProtNLM"/>
    </source>
</evidence>
<comment type="caution">
    <text evidence="2">The sequence shown here is derived from an EMBL/GenBank/DDBJ whole genome shotgun (WGS) entry which is preliminary data.</text>
</comment>
<evidence type="ECO:0000256" key="1">
    <source>
        <dbReference type="SAM" id="Phobius"/>
    </source>
</evidence>
<dbReference type="RefSeq" id="WP_009603388.1">
    <property type="nucleotide sequence ID" value="NZ_AEIU01000120.1"/>
</dbReference>
<keyword evidence="1" id="KW-0472">Membrane</keyword>
<proteinExistence type="predicted"/>
<dbReference type="EMBL" id="AEIU01000120">
    <property type="protein sequence ID" value="EFP94733.1"/>
    <property type="molecule type" value="Genomic_DNA"/>
</dbReference>
<evidence type="ECO:0000313" key="2">
    <source>
        <dbReference type="EMBL" id="EFP94733.1"/>
    </source>
</evidence>
<organism evidence="2 3">
    <name type="scientific">Vibrio caribbeanicus ATCC BAA-2122</name>
    <dbReference type="NCBI Taxonomy" id="796620"/>
    <lineage>
        <taxon>Bacteria</taxon>
        <taxon>Pseudomonadati</taxon>
        <taxon>Pseudomonadota</taxon>
        <taxon>Gammaproteobacteria</taxon>
        <taxon>Vibrionales</taxon>
        <taxon>Vibrionaceae</taxon>
        <taxon>Vibrio</taxon>
    </lineage>
</organism>
<dbReference type="AlphaFoldDB" id="E3BQA9"/>
<sequence>MSDTSDIPFDESENISPLDEKQTKKVKMSYPKKPIFDWFLMFSTLGLYAIFWLYRCIKELNQISQCNFKPWLWIFVPPFALVQYHAFRRLDKALVDLESDDSNPRVGKMFYSGVLGFMLATVYFTATSKWATPMWLEFIIILISTSSFCAISYRVNSLKRQLTGVEFTGKENGYNKLEWATVLIMTPIIVATFAFTIITPLMAQKIDVHHDKSIFVQEKHNYKITFHGDDWQQMGLGTYSDGTALAEFKSADFESYFLVFDYDGFNADELNDHIRWRREWIEEQIGQSNCIEKRHLVGEEFAVKAEMICNELSAIPEAAGFVAFIATQNKTYELLGILSQPRSTFKSKKVHFETMLKEFTLQ</sequence>
<feature type="transmembrane region" description="Helical" evidence="1">
    <location>
        <begin position="108"/>
        <end position="126"/>
    </location>
</feature>
<gene>
    <name evidence="2" type="ORF">VIBC2010_13451</name>
</gene>
<protein>
    <recommendedName>
        <fullName evidence="4">DUF4234 domain-containing protein</fullName>
    </recommendedName>
</protein>
<dbReference type="eggNOG" id="ENOG502ZWZW">
    <property type="taxonomic scope" value="Bacteria"/>
</dbReference>
<feature type="transmembrane region" description="Helical" evidence="1">
    <location>
        <begin position="70"/>
        <end position="87"/>
    </location>
</feature>
<feature type="transmembrane region" description="Helical" evidence="1">
    <location>
        <begin position="138"/>
        <end position="156"/>
    </location>
</feature>
<keyword evidence="1" id="KW-0812">Transmembrane</keyword>
<reference evidence="2 3" key="1">
    <citation type="journal article" date="2012" name="Int. J. Syst. Evol. Microbiol.">
        <title>Vibrio caribbeanicus sp. nov., isolated from the marine sponge Scleritoderma cyanea.</title>
        <authorList>
            <person name="Hoffmann M."/>
            <person name="Monday S.R."/>
            <person name="Allard M.W."/>
            <person name="Strain E.A."/>
            <person name="Whittaker P."/>
            <person name="Naum M."/>
            <person name="McCarthy P.J."/>
            <person name="Lopez J.V."/>
            <person name="Fischer M."/>
            <person name="Brown E.W."/>
        </authorList>
    </citation>
    <scope>NUCLEOTIDE SEQUENCE [LARGE SCALE GENOMIC DNA]</scope>
    <source>
        <strain evidence="2 3">ATCC BAA-2122</strain>
    </source>
</reference>
<keyword evidence="3" id="KW-1185">Reference proteome</keyword>
<name>E3BQA9_9VIBR</name>
<feature type="transmembrane region" description="Helical" evidence="1">
    <location>
        <begin position="177"/>
        <end position="203"/>
    </location>
</feature>
<dbReference type="OrthoDB" id="5830026at2"/>
<dbReference type="Proteomes" id="UP000002943">
    <property type="component" value="Unassembled WGS sequence"/>
</dbReference>
<feature type="transmembrane region" description="Helical" evidence="1">
    <location>
        <begin position="35"/>
        <end position="54"/>
    </location>
</feature>